<dbReference type="EMBL" id="JAFIQS010000004">
    <property type="protein sequence ID" value="KAG5170075.1"/>
    <property type="molecule type" value="Genomic_DNA"/>
</dbReference>
<organism evidence="2">
    <name type="scientific">Psilocybe cubensis</name>
    <name type="common">Psychedelic mushroom</name>
    <name type="synonym">Stropharia cubensis</name>
    <dbReference type="NCBI Taxonomy" id="181762"/>
    <lineage>
        <taxon>Eukaryota</taxon>
        <taxon>Fungi</taxon>
        <taxon>Dikarya</taxon>
        <taxon>Basidiomycota</taxon>
        <taxon>Agaricomycotina</taxon>
        <taxon>Agaricomycetes</taxon>
        <taxon>Agaricomycetidae</taxon>
        <taxon>Agaricales</taxon>
        <taxon>Agaricineae</taxon>
        <taxon>Strophariaceae</taxon>
        <taxon>Psilocybe</taxon>
    </lineage>
</organism>
<feature type="compositionally biased region" description="Low complexity" evidence="1">
    <location>
        <begin position="230"/>
        <end position="239"/>
    </location>
</feature>
<proteinExistence type="predicted"/>
<name>A0A8H8CM04_PSICU</name>
<feature type="compositionally biased region" description="Polar residues" evidence="1">
    <location>
        <begin position="338"/>
        <end position="348"/>
    </location>
</feature>
<feature type="compositionally biased region" description="Low complexity" evidence="1">
    <location>
        <begin position="40"/>
        <end position="60"/>
    </location>
</feature>
<feature type="compositionally biased region" description="Polar residues" evidence="1">
    <location>
        <begin position="218"/>
        <end position="229"/>
    </location>
</feature>
<feature type="region of interest" description="Disordered" evidence="1">
    <location>
        <begin position="280"/>
        <end position="349"/>
    </location>
</feature>
<sequence length="430" mass="47695">MADLQSRIGPKQEEQPFFRNKTWKRPGLHTPNKTATAVWDTSDTTNEGDSDSGSGNFNDDQYFISSPPPLSFSNSASPDRPSLQDRLMDGPILPGLIHQSPETEQLKNASKPLIDRVAIHDDNAERGFHDIRDGGEMDIDQDNDDVISSGSIDKSQNLKNVGTSDPNQPRIASLTSASETRNQTSSNNAGFGSQQKRNSSQLTLAQRMQNGYAPPRPNYSNTHTSPSKFNFNNNLEMNNVMPHERSGGSNSAQEDGHQSPLSSDPIRTIMMPVVQQNADCRANNDDSKNGPPQQKTVNPKVFTNEISASFSELGRKVHKDMQDRDLPRRSPPRVDPRNGSTIASTSTQERVEAPLYSPGTAHAYNQKAYNQHVNSAPGAHLITTKRPFNGIHLILKIQETKIMNGATHLIHVTVEEDYRDRRLEPFQIKL</sequence>
<evidence type="ECO:0000313" key="2">
    <source>
        <dbReference type="EMBL" id="KAG5170075.1"/>
    </source>
</evidence>
<dbReference type="AlphaFoldDB" id="A0A8H8CM04"/>
<feature type="compositionally biased region" description="Acidic residues" evidence="1">
    <location>
        <begin position="136"/>
        <end position="145"/>
    </location>
</feature>
<reference evidence="2" key="1">
    <citation type="submission" date="2021-02" db="EMBL/GenBank/DDBJ databases">
        <title>Psilocybe cubensis genome.</title>
        <authorList>
            <person name="Mckernan K.J."/>
            <person name="Crawford S."/>
            <person name="Trippe A."/>
            <person name="Kane L.T."/>
            <person name="Mclaughlin S."/>
        </authorList>
    </citation>
    <scope>NUCLEOTIDE SEQUENCE [LARGE SCALE GENOMIC DNA]</scope>
    <source>
        <strain evidence="2">MGC-MH-2018</strain>
    </source>
</reference>
<feature type="compositionally biased region" description="Polar residues" evidence="1">
    <location>
        <begin position="173"/>
        <end position="209"/>
    </location>
</feature>
<gene>
    <name evidence="2" type="ORF">JR316_004459</name>
</gene>
<feature type="compositionally biased region" description="Polar residues" evidence="1">
    <location>
        <begin position="146"/>
        <end position="167"/>
    </location>
</feature>
<protein>
    <submittedName>
        <fullName evidence="2">Uncharacterized protein</fullName>
    </submittedName>
</protein>
<feature type="region of interest" description="Disordered" evidence="1">
    <location>
        <begin position="1"/>
        <end position="105"/>
    </location>
</feature>
<comment type="caution">
    <text evidence="2">The sequence shown here is derived from an EMBL/GenBank/DDBJ whole genome shotgun (WGS) entry which is preliminary data.</text>
</comment>
<feature type="compositionally biased region" description="Basic and acidic residues" evidence="1">
    <location>
        <begin position="313"/>
        <end position="336"/>
    </location>
</feature>
<evidence type="ECO:0000256" key="1">
    <source>
        <dbReference type="SAM" id="MobiDB-lite"/>
    </source>
</evidence>
<accession>A0A8H8CM04</accession>
<feature type="region of interest" description="Disordered" evidence="1">
    <location>
        <begin position="127"/>
        <end position="264"/>
    </location>
</feature>